<dbReference type="InterPro" id="IPR012338">
    <property type="entry name" value="Beta-lactam/transpept-like"/>
</dbReference>
<feature type="domain" description="Beta-lactamase-related" evidence="1">
    <location>
        <begin position="18"/>
        <end position="375"/>
    </location>
</feature>
<evidence type="ECO:0000313" key="3">
    <source>
        <dbReference type="Proteomes" id="UP001589693"/>
    </source>
</evidence>
<comment type="caution">
    <text evidence="2">The sequence shown here is derived from an EMBL/GenBank/DDBJ whole genome shotgun (WGS) entry which is preliminary data.</text>
</comment>
<dbReference type="PANTHER" id="PTHR43319:SF3">
    <property type="entry name" value="BETA-LACTAMASE-RELATED DOMAIN-CONTAINING PROTEIN"/>
    <property type="match status" value="1"/>
</dbReference>
<evidence type="ECO:0000259" key="1">
    <source>
        <dbReference type="Pfam" id="PF00144"/>
    </source>
</evidence>
<accession>A0ABV5ZR44</accession>
<dbReference type="EMBL" id="JBHLZU010000005">
    <property type="protein sequence ID" value="MFB9903365.1"/>
    <property type="molecule type" value="Genomic_DNA"/>
</dbReference>
<protein>
    <submittedName>
        <fullName evidence="2">Serine hydrolase domain-containing protein</fullName>
    </submittedName>
</protein>
<keyword evidence="3" id="KW-1185">Reference proteome</keyword>
<evidence type="ECO:0000313" key="2">
    <source>
        <dbReference type="EMBL" id="MFB9903365.1"/>
    </source>
</evidence>
<proteinExistence type="predicted"/>
<organism evidence="2 3">
    <name type="scientific">Allokutzneria oryzae</name>
    <dbReference type="NCBI Taxonomy" id="1378989"/>
    <lineage>
        <taxon>Bacteria</taxon>
        <taxon>Bacillati</taxon>
        <taxon>Actinomycetota</taxon>
        <taxon>Actinomycetes</taxon>
        <taxon>Pseudonocardiales</taxon>
        <taxon>Pseudonocardiaceae</taxon>
        <taxon>Allokutzneria</taxon>
    </lineage>
</organism>
<keyword evidence="2" id="KW-0378">Hydrolase</keyword>
<dbReference type="SUPFAM" id="SSF56601">
    <property type="entry name" value="beta-lactamase/transpeptidase-like"/>
    <property type="match status" value="1"/>
</dbReference>
<dbReference type="InterPro" id="IPR001466">
    <property type="entry name" value="Beta-lactam-related"/>
</dbReference>
<dbReference type="RefSeq" id="WP_377850500.1">
    <property type="nucleotide sequence ID" value="NZ_JBHLZU010000005.1"/>
</dbReference>
<reference evidence="2 3" key="1">
    <citation type="submission" date="2024-09" db="EMBL/GenBank/DDBJ databases">
        <authorList>
            <person name="Sun Q."/>
            <person name="Mori K."/>
        </authorList>
    </citation>
    <scope>NUCLEOTIDE SEQUENCE [LARGE SCALE GENOMIC DNA]</scope>
    <source>
        <strain evidence="2 3">TBRC 7907</strain>
    </source>
</reference>
<name>A0ABV5ZR44_9PSEU</name>
<sequence>MIVEGTTSPGFEPVREEFARNFAERGELGAACAVQVGGETVVDLWGGYRDRAGREPWQRDTMATVFSATKGVASMALAVAHSRGLFDYDALVTKYWPEFGRSGKENVTVRQLLGFQAGLPTVDTLLTAELIADADRLGDVLAEQAPAWEPGSAQGYHPVMGGLYASQLLRRVDPKGRLIGQYLAEELLEPLGLEFYIGTPPSVPEERIAELVPAKLGLRDLTTPGGVPARMVLDFLLPWTLTAKSFSNPRIRDITSLGRPPWRGLDLPAANGVGTARSLAALYGEFATGGARLGLDPPTLRAIEAEPAPPGGGSRDRVMHLAEARFSLGFWKPFPAWRFGTDSRAYGTPGAGGAFGMADPATGTGFGYVPNRLGRRLWNDPRERALREAVLRCL</sequence>
<gene>
    <name evidence="2" type="ORF">ACFFQA_05380</name>
</gene>
<dbReference type="PANTHER" id="PTHR43319">
    <property type="entry name" value="BETA-LACTAMASE-RELATED"/>
    <property type="match status" value="1"/>
</dbReference>
<dbReference type="Proteomes" id="UP001589693">
    <property type="component" value="Unassembled WGS sequence"/>
</dbReference>
<dbReference type="Pfam" id="PF00144">
    <property type="entry name" value="Beta-lactamase"/>
    <property type="match status" value="1"/>
</dbReference>
<dbReference type="GO" id="GO:0016787">
    <property type="term" value="F:hydrolase activity"/>
    <property type="evidence" value="ECO:0007669"/>
    <property type="project" value="UniProtKB-KW"/>
</dbReference>
<dbReference type="Gene3D" id="3.40.710.10">
    <property type="entry name" value="DD-peptidase/beta-lactamase superfamily"/>
    <property type="match status" value="1"/>
</dbReference>
<dbReference type="InterPro" id="IPR052907">
    <property type="entry name" value="Beta-lactamase/esterase"/>
</dbReference>